<sequence>MSTPTPSTAEFTGSGGLCLPPGRGAAGASAVVESLRDLPQLTEVRVNLKNNDLGEEEAKKLRATFAALPVHEKDIEL</sequence>
<dbReference type="Proteomes" id="UP000601435">
    <property type="component" value="Unassembled WGS sequence"/>
</dbReference>
<accession>A0A812U0X8</accession>
<dbReference type="EMBL" id="CAJNJA010026304">
    <property type="protein sequence ID" value="CAE7557721.1"/>
    <property type="molecule type" value="Genomic_DNA"/>
</dbReference>
<name>A0A812U0X8_9DINO</name>
<organism evidence="1 2">
    <name type="scientific">Symbiodinium necroappetens</name>
    <dbReference type="NCBI Taxonomy" id="1628268"/>
    <lineage>
        <taxon>Eukaryota</taxon>
        <taxon>Sar</taxon>
        <taxon>Alveolata</taxon>
        <taxon>Dinophyceae</taxon>
        <taxon>Suessiales</taxon>
        <taxon>Symbiodiniaceae</taxon>
        <taxon>Symbiodinium</taxon>
    </lineage>
</organism>
<protein>
    <submittedName>
        <fullName evidence="1">Nlrc5 protein</fullName>
    </submittedName>
</protein>
<dbReference type="AlphaFoldDB" id="A0A812U0X8"/>
<evidence type="ECO:0000313" key="2">
    <source>
        <dbReference type="Proteomes" id="UP000601435"/>
    </source>
</evidence>
<proteinExistence type="predicted"/>
<gene>
    <name evidence="1" type="primary">Nlrc5</name>
    <name evidence="1" type="ORF">SNEC2469_LOCUS16096</name>
</gene>
<keyword evidence="2" id="KW-1185">Reference proteome</keyword>
<comment type="caution">
    <text evidence="1">The sequence shown here is derived from an EMBL/GenBank/DDBJ whole genome shotgun (WGS) entry which is preliminary data.</text>
</comment>
<reference evidence="1" key="1">
    <citation type="submission" date="2021-02" db="EMBL/GenBank/DDBJ databases">
        <authorList>
            <person name="Dougan E. K."/>
            <person name="Rhodes N."/>
            <person name="Thang M."/>
            <person name="Chan C."/>
        </authorList>
    </citation>
    <scope>NUCLEOTIDE SEQUENCE</scope>
</reference>
<evidence type="ECO:0000313" key="1">
    <source>
        <dbReference type="EMBL" id="CAE7557721.1"/>
    </source>
</evidence>